<dbReference type="PANTHER" id="PTHR44591:SF3">
    <property type="entry name" value="RESPONSE REGULATORY DOMAIN-CONTAINING PROTEIN"/>
    <property type="match status" value="1"/>
</dbReference>
<dbReference type="PATRIC" id="fig|862908.3.peg.638"/>
<organism evidence="4 5">
    <name type="scientific">Halobacteriovorax marinus (strain ATCC BAA-682 / DSM 15412 / SJ)</name>
    <name type="common">Bacteriovorax marinus</name>
    <dbReference type="NCBI Taxonomy" id="862908"/>
    <lineage>
        <taxon>Bacteria</taxon>
        <taxon>Pseudomonadati</taxon>
        <taxon>Bdellovibrionota</taxon>
        <taxon>Bacteriovoracia</taxon>
        <taxon>Bacteriovoracales</taxon>
        <taxon>Halobacteriovoraceae</taxon>
        <taxon>Halobacteriovorax</taxon>
    </lineage>
</organism>
<dbReference type="InterPro" id="IPR011006">
    <property type="entry name" value="CheY-like_superfamily"/>
</dbReference>
<evidence type="ECO:0000313" key="5">
    <source>
        <dbReference type="Proteomes" id="UP000008963"/>
    </source>
</evidence>
<dbReference type="SMART" id="SM00448">
    <property type="entry name" value="REC"/>
    <property type="match status" value="1"/>
</dbReference>
<dbReference type="Proteomes" id="UP000008963">
    <property type="component" value="Chromosome"/>
</dbReference>
<dbReference type="RefSeq" id="WP_014243356.1">
    <property type="nucleotide sequence ID" value="NC_016620.1"/>
</dbReference>
<dbReference type="HOGENOM" id="CLU_1956538_0_0_7"/>
<dbReference type="EMBL" id="FQ312005">
    <property type="protein sequence ID" value="CBW25570.1"/>
    <property type="molecule type" value="Genomic_DNA"/>
</dbReference>
<keyword evidence="1" id="KW-0597">Phosphoprotein</keyword>
<dbReference type="PROSITE" id="PS50110">
    <property type="entry name" value="RESPONSE_REGULATORY"/>
    <property type="match status" value="1"/>
</dbReference>
<dbReference type="eggNOG" id="COG3706">
    <property type="taxonomic scope" value="Bacteria"/>
</dbReference>
<evidence type="ECO:0000313" key="4">
    <source>
        <dbReference type="EMBL" id="CBW25570.1"/>
    </source>
</evidence>
<evidence type="ECO:0000256" key="1">
    <source>
        <dbReference type="ARBA" id="ARBA00022553"/>
    </source>
</evidence>
<gene>
    <name evidence="4" type="ordered locus">BMS_0664</name>
</gene>
<evidence type="ECO:0000256" key="2">
    <source>
        <dbReference type="PROSITE-ProRule" id="PRU00169"/>
    </source>
</evidence>
<sequence>MENLELLIADSDPDRRNNFSSRLRVQGYQIEQSLEGFQTIHLVEENKYAALILMGNFPDMRGLEILSLARAAKSKEELPIIFISNGKDQEEVLTAFEYGANDIIVYSDKCFASLMEKLKKYVKRKKEK</sequence>
<reference evidence="5" key="1">
    <citation type="journal article" date="2013" name="ISME J.">
        <title>A small predatory core genome in the divergent marine Bacteriovorax marinus SJ and the terrestrial Bdellovibrio bacteriovorus.</title>
        <authorList>
            <person name="Crossman L.C."/>
            <person name="Chen H."/>
            <person name="Cerdeno-Tarraga A.M."/>
            <person name="Brooks K."/>
            <person name="Quail M.A."/>
            <person name="Pineiro S.A."/>
            <person name="Hobley L."/>
            <person name="Sockett R.E."/>
            <person name="Bentley S.D."/>
            <person name="Parkhill J."/>
            <person name="Williams H.N."/>
            <person name="Stine O.C."/>
        </authorList>
    </citation>
    <scope>NUCLEOTIDE SEQUENCE [LARGE SCALE GENOMIC DNA]</scope>
    <source>
        <strain evidence="5">ATCC BAA-682 / DSM 15412 / SJ</strain>
    </source>
</reference>
<dbReference type="SUPFAM" id="SSF52172">
    <property type="entry name" value="CheY-like"/>
    <property type="match status" value="1"/>
</dbReference>
<keyword evidence="5" id="KW-1185">Reference proteome</keyword>
<name>E1X598_HALMS</name>
<evidence type="ECO:0000259" key="3">
    <source>
        <dbReference type="PROSITE" id="PS50110"/>
    </source>
</evidence>
<dbReference type="InterPro" id="IPR001789">
    <property type="entry name" value="Sig_transdc_resp-reg_receiver"/>
</dbReference>
<comment type="caution">
    <text evidence="2">Lacks conserved residue(s) required for the propagation of feature annotation.</text>
</comment>
<dbReference type="Gene3D" id="3.40.50.2300">
    <property type="match status" value="1"/>
</dbReference>
<dbReference type="GO" id="GO:0000160">
    <property type="term" value="P:phosphorelay signal transduction system"/>
    <property type="evidence" value="ECO:0007669"/>
    <property type="project" value="InterPro"/>
</dbReference>
<dbReference type="KEGG" id="bmx:BMS_0664"/>
<feature type="domain" description="Response regulatory" evidence="3">
    <location>
        <begin position="5"/>
        <end position="121"/>
    </location>
</feature>
<dbReference type="PANTHER" id="PTHR44591">
    <property type="entry name" value="STRESS RESPONSE REGULATOR PROTEIN 1"/>
    <property type="match status" value="1"/>
</dbReference>
<dbReference type="AlphaFoldDB" id="E1X598"/>
<accession>E1X598</accession>
<protein>
    <submittedName>
        <fullName evidence="4">Two-component system, response regulator</fullName>
    </submittedName>
</protein>
<dbReference type="STRING" id="862908.BMS_0664"/>
<dbReference type="CDD" id="cd00156">
    <property type="entry name" value="REC"/>
    <property type="match status" value="1"/>
</dbReference>
<dbReference type="OrthoDB" id="5296282at2"/>
<dbReference type="Pfam" id="PF00072">
    <property type="entry name" value="Response_reg"/>
    <property type="match status" value="1"/>
</dbReference>
<proteinExistence type="predicted"/>
<dbReference type="InterPro" id="IPR050595">
    <property type="entry name" value="Bact_response_regulator"/>
</dbReference>